<dbReference type="EMBL" id="CADEAL010002780">
    <property type="protein sequence ID" value="CAB1442144.1"/>
    <property type="molecule type" value="Genomic_DNA"/>
</dbReference>
<feature type="region of interest" description="Disordered" evidence="1">
    <location>
        <begin position="1"/>
        <end position="37"/>
    </location>
</feature>
<feature type="compositionally biased region" description="Low complexity" evidence="1">
    <location>
        <begin position="20"/>
        <end position="33"/>
    </location>
</feature>
<protein>
    <submittedName>
        <fullName evidence="2">Uncharacterized protein</fullName>
    </submittedName>
</protein>
<dbReference type="Proteomes" id="UP001153269">
    <property type="component" value="Unassembled WGS sequence"/>
</dbReference>
<dbReference type="AlphaFoldDB" id="A0A9N7YRV7"/>
<evidence type="ECO:0000313" key="3">
    <source>
        <dbReference type="Proteomes" id="UP001153269"/>
    </source>
</evidence>
<accession>A0A9N7YRV7</accession>
<reference evidence="2" key="1">
    <citation type="submission" date="2020-03" db="EMBL/GenBank/DDBJ databases">
        <authorList>
            <person name="Weist P."/>
        </authorList>
    </citation>
    <scope>NUCLEOTIDE SEQUENCE</scope>
</reference>
<proteinExistence type="predicted"/>
<evidence type="ECO:0000256" key="1">
    <source>
        <dbReference type="SAM" id="MobiDB-lite"/>
    </source>
</evidence>
<evidence type="ECO:0000313" key="2">
    <source>
        <dbReference type="EMBL" id="CAB1442144.1"/>
    </source>
</evidence>
<comment type="caution">
    <text evidence="2">The sequence shown here is derived from an EMBL/GenBank/DDBJ whole genome shotgun (WGS) entry which is preliminary data.</text>
</comment>
<name>A0A9N7YRV7_PLEPL</name>
<organism evidence="2 3">
    <name type="scientific">Pleuronectes platessa</name>
    <name type="common">European plaice</name>
    <dbReference type="NCBI Taxonomy" id="8262"/>
    <lineage>
        <taxon>Eukaryota</taxon>
        <taxon>Metazoa</taxon>
        <taxon>Chordata</taxon>
        <taxon>Craniata</taxon>
        <taxon>Vertebrata</taxon>
        <taxon>Euteleostomi</taxon>
        <taxon>Actinopterygii</taxon>
        <taxon>Neopterygii</taxon>
        <taxon>Teleostei</taxon>
        <taxon>Neoteleostei</taxon>
        <taxon>Acanthomorphata</taxon>
        <taxon>Carangaria</taxon>
        <taxon>Pleuronectiformes</taxon>
        <taxon>Pleuronectoidei</taxon>
        <taxon>Pleuronectidae</taxon>
        <taxon>Pleuronectes</taxon>
    </lineage>
</organism>
<sequence length="120" mass="12905">MARCGSPMVDPSARPPLPRSPSGSPQGLGLHPPARCSRPITPTATLVSYIQKKNRNLVLLSTRHVEVDVSDSEDGKLVIVLDYNRNKGGVDHLGDRNIELQGDDRACPLSSSTTYSTTPV</sequence>
<keyword evidence="3" id="KW-1185">Reference proteome</keyword>
<gene>
    <name evidence="2" type="ORF">PLEPLA_LOCUS29841</name>
</gene>